<gene>
    <name evidence="7" type="ORF">J40TS1_31280</name>
</gene>
<evidence type="ECO:0000256" key="5">
    <source>
        <dbReference type="RuleBase" id="RU361157"/>
    </source>
</evidence>
<dbReference type="InterPro" id="IPR000412">
    <property type="entry name" value="ABC_2_transport"/>
</dbReference>
<dbReference type="RefSeq" id="WP_246563618.1">
    <property type="nucleotide sequence ID" value="NZ_BOSE01000005.1"/>
</dbReference>
<evidence type="ECO:0000313" key="8">
    <source>
        <dbReference type="Proteomes" id="UP000683139"/>
    </source>
</evidence>
<evidence type="ECO:0000256" key="2">
    <source>
        <dbReference type="ARBA" id="ARBA00022692"/>
    </source>
</evidence>
<dbReference type="GO" id="GO:0140359">
    <property type="term" value="F:ABC-type transporter activity"/>
    <property type="evidence" value="ECO:0007669"/>
    <property type="project" value="InterPro"/>
</dbReference>
<feature type="domain" description="ABC transmembrane type-2" evidence="6">
    <location>
        <begin position="24"/>
        <end position="251"/>
    </location>
</feature>
<feature type="transmembrane region" description="Helical" evidence="5">
    <location>
        <begin position="104"/>
        <end position="129"/>
    </location>
</feature>
<dbReference type="PROSITE" id="PS51012">
    <property type="entry name" value="ABC_TM2"/>
    <property type="match status" value="1"/>
</dbReference>
<accession>A0A919YUF5</accession>
<comment type="caution">
    <text evidence="7">The sequence shown here is derived from an EMBL/GenBank/DDBJ whole genome shotgun (WGS) entry which is preliminary data.</text>
</comment>
<dbReference type="Proteomes" id="UP000683139">
    <property type="component" value="Unassembled WGS sequence"/>
</dbReference>
<sequence length="253" mass="27675">MMQVVRETNIFFVRKLKESARQIVWVISGLMTPLLYILLFSPLLKNITHPAMTTAQVLDMFVPGILVLLAFSSGMGAGWSMVFDLKSGIIERLRVTPASRFAMLMGGVLKDVVAFLIPAIIVLVISSLFGYEMHFIGILLQLILLSVLTMMVSAWSGSLGLIFQDVGGVAAVVTSLQLPLTLLSGILLPMSFGPKWLQVLAHFNPLYYGVEASKKLAEGSIINQSVFVGFIVIAVITIITLIWSTRVYNKAIA</sequence>
<dbReference type="PANTHER" id="PTHR43229">
    <property type="entry name" value="NODULATION PROTEIN J"/>
    <property type="match status" value="1"/>
</dbReference>
<dbReference type="InterPro" id="IPR013525">
    <property type="entry name" value="ABC2_TM"/>
</dbReference>
<evidence type="ECO:0000256" key="3">
    <source>
        <dbReference type="ARBA" id="ARBA00022989"/>
    </source>
</evidence>
<dbReference type="InterPro" id="IPR047817">
    <property type="entry name" value="ABC2_TM_bact-type"/>
</dbReference>
<feature type="transmembrane region" description="Helical" evidence="5">
    <location>
        <begin position="221"/>
        <end position="243"/>
    </location>
</feature>
<dbReference type="GO" id="GO:0043190">
    <property type="term" value="C:ATP-binding cassette (ABC) transporter complex"/>
    <property type="evidence" value="ECO:0007669"/>
    <property type="project" value="InterPro"/>
</dbReference>
<dbReference type="PANTHER" id="PTHR43229:SF2">
    <property type="entry name" value="NODULATION PROTEIN J"/>
    <property type="match status" value="1"/>
</dbReference>
<dbReference type="PIRSF" id="PIRSF006648">
    <property type="entry name" value="DrrB"/>
    <property type="match status" value="1"/>
</dbReference>
<name>A0A919YUF5_9BACL</name>
<dbReference type="AlphaFoldDB" id="A0A919YUF5"/>
<dbReference type="Pfam" id="PF01061">
    <property type="entry name" value="ABC2_membrane"/>
    <property type="match status" value="1"/>
</dbReference>
<dbReference type="EMBL" id="BOSE01000005">
    <property type="protein sequence ID" value="GIP17486.1"/>
    <property type="molecule type" value="Genomic_DNA"/>
</dbReference>
<dbReference type="InterPro" id="IPR051784">
    <property type="entry name" value="Nod_factor_ABC_transporter"/>
</dbReference>
<proteinExistence type="inferred from homology"/>
<evidence type="ECO:0000259" key="6">
    <source>
        <dbReference type="PROSITE" id="PS51012"/>
    </source>
</evidence>
<organism evidence="7 8">
    <name type="scientific">Paenibacillus montaniterrae</name>
    <dbReference type="NCBI Taxonomy" id="429341"/>
    <lineage>
        <taxon>Bacteria</taxon>
        <taxon>Bacillati</taxon>
        <taxon>Bacillota</taxon>
        <taxon>Bacilli</taxon>
        <taxon>Bacillales</taxon>
        <taxon>Paenibacillaceae</taxon>
        <taxon>Paenibacillus</taxon>
    </lineage>
</organism>
<feature type="transmembrane region" description="Helical" evidence="5">
    <location>
        <begin position="61"/>
        <end position="83"/>
    </location>
</feature>
<reference evidence="7" key="1">
    <citation type="submission" date="2021-03" db="EMBL/GenBank/DDBJ databases">
        <title>Antimicrobial resistance genes in bacteria isolated from Japanese honey, and their potential for conferring macrolide and lincosamide resistance in the American foulbrood pathogen Paenibacillus larvae.</title>
        <authorList>
            <person name="Okamoto M."/>
            <person name="Kumagai M."/>
            <person name="Kanamori H."/>
            <person name="Takamatsu D."/>
        </authorList>
    </citation>
    <scope>NUCLEOTIDE SEQUENCE</scope>
    <source>
        <strain evidence="7">J40TS1</strain>
    </source>
</reference>
<keyword evidence="3 5" id="KW-1133">Transmembrane helix</keyword>
<keyword evidence="5" id="KW-0813">Transport</keyword>
<feature type="transmembrane region" description="Helical" evidence="5">
    <location>
        <begin position="135"/>
        <end position="155"/>
    </location>
</feature>
<keyword evidence="8" id="KW-1185">Reference proteome</keyword>
<protein>
    <recommendedName>
        <fullName evidence="5">Transport permease protein</fullName>
    </recommendedName>
</protein>
<keyword evidence="4 5" id="KW-0472">Membrane</keyword>
<comment type="similarity">
    <text evidence="5">Belongs to the ABC-2 integral membrane protein family.</text>
</comment>
<evidence type="ECO:0000256" key="4">
    <source>
        <dbReference type="ARBA" id="ARBA00023136"/>
    </source>
</evidence>
<evidence type="ECO:0000256" key="1">
    <source>
        <dbReference type="ARBA" id="ARBA00004141"/>
    </source>
</evidence>
<keyword evidence="2 5" id="KW-0812">Transmembrane</keyword>
<keyword evidence="5" id="KW-1003">Cell membrane</keyword>
<evidence type="ECO:0000313" key="7">
    <source>
        <dbReference type="EMBL" id="GIP17486.1"/>
    </source>
</evidence>
<comment type="subcellular location">
    <subcellularLocation>
        <location evidence="5">Cell membrane</location>
        <topology evidence="5">Multi-pass membrane protein</topology>
    </subcellularLocation>
    <subcellularLocation>
        <location evidence="1">Membrane</location>
        <topology evidence="1">Multi-pass membrane protein</topology>
    </subcellularLocation>
</comment>
<feature type="transmembrane region" description="Helical" evidence="5">
    <location>
        <begin position="23"/>
        <end position="41"/>
    </location>
</feature>
<feature type="transmembrane region" description="Helical" evidence="5">
    <location>
        <begin position="167"/>
        <end position="188"/>
    </location>
</feature>